<evidence type="ECO:0000256" key="3">
    <source>
        <dbReference type="ARBA" id="ARBA00022516"/>
    </source>
</evidence>
<dbReference type="RefSeq" id="WP_186875317.1">
    <property type="nucleotide sequence ID" value="NZ_JACOPF010000001.1"/>
</dbReference>
<dbReference type="GO" id="GO:0005886">
    <property type="term" value="C:plasma membrane"/>
    <property type="evidence" value="ECO:0007669"/>
    <property type="project" value="TreeGrafter"/>
</dbReference>
<comment type="cofactor">
    <cofactor evidence="1">
        <name>Mg(2+)</name>
        <dbReference type="ChEBI" id="CHEBI:18420"/>
    </cofactor>
</comment>
<dbReference type="InterPro" id="IPR017438">
    <property type="entry name" value="ATP-NAD_kinase_N"/>
</dbReference>
<evidence type="ECO:0000313" key="10">
    <source>
        <dbReference type="EMBL" id="MBC5688718.1"/>
    </source>
</evidence>
<evidence type="ECO:0000256" key="5">
    <source>
        <dbReference type="ARBA" id="ARBA00022842"/>
    </source>
</evidence>
<organism evidence="10 11">
    <name type="scientific">Mediterraneibacter hominis</name>
    <dbReference type="NCBI Taxonomy" id="2763054"/>
    <lineage>
        <taxon>Bacteria</taxon>
        <taxon>Bacillati</taxon>
        <taxon>Bacillota</taxon>
        <taxon>Clostridia</taxon>
        <taxon>Lachnospirales</taxon>
        <taxon>Lachnospiraceae</taxon>
        <taxon>Mediterraneibacter</taxon>
    </lineage>
</organism>
<evidence type="ECO:0000313" key="11">
    <source>
        <dbReference type="Proteomes" id="UP000652477"/>
    </source>
</evidence>
<dbReference type="GO" id="GO:0046872">
    <property type="term" value="F:metal ion binding"/>
    <property type="evidence" value="ECO:0007669"/>
    <property type="project" value="UniProtKB-KW"/>
</dbReference>
<evidence type="ECO:0000259" key="9">
    <source>
        <dbReference type="PROSITE" id="PS50146"/>
    </source>
</evidence>
<keyword evidence="11" id="KW-1185">Reference proteome</keyword>
<dbReference type="GO" id="GO:0004143">
    <property type="term" value="F:ATP-dependent diacylglycerol kinase activity"/>
    <property type="evidence" value="ECO:0007669"/>
    <property type="project" value="TreeGrafter"/>
</dbReference>
<dbReference type="GO" id="GO:0008654">
    <property type="term" value="P:phospholipid biosynthetic process"/>
    <property type="evidence" value="ECO:0007669"/>
    <property type="project" value="UniProtKB-KW"/>
</dbReference>
<evidence type="ECO:0000256" key="6">
    <source>
        <dbReference type="ARBA" id="ARBA00023098"/>
    </source>
</evidence>
<feature type="domain" description="DAGKc" evidence="9">
    <location>
        <begin position="1"/>
        <end position="130"/>
    </location>
</feature>
<dbReference type="InterPro" id="IPR016064">
    <property type="entry name" value="NAD/diacylglycerol_kinase_sf"/>
</dbReference>
<keyword evidence="8" id="KW-1208">Phospholipid metabolism</keyword>
<dbReference type="InterPro" id="IPR001206">
    <property type="entry name" value="Diacylglycerol_kinase_cat_dom"/>
</dbReference>
<keyword evidence="4" id="KW-0479">Metal-binding</keyword>
<sequence length="313" mass="35023">MKKMLFIYNPNAGTGLLKPKLSDVLDIFVKGGYEVTVYPTQRYHDALAKMESYEEEYDLVACSGGDGTLDEVVTGMAFREKKVPIGYIPTGTTNDFANSLHISRNILEAASTVVNGAPFACDVGMFNDDYFIYIAAFGLFTDVSYETKQSMKNVLGHLAYVLEGAKRLFNIPSYHIKVTYEDGIVEDEFIFGMVTNSRSVGGFKGIIGRDIVFDDGEFEVTLIKMPKNPIELNEIVASLLIKQIDSKHMYSFKSGNVRFESLEEIPWTLDGEFGGEHDKVVIKNKKQGLQIMVQEKMIPGLSARPKIEEDRDI</sequence>
<dbReference type="PANTHER" id="PTHR12358:SF106">
    <property type="entry name" value="LIPID KINASE YEGS"/>
    <property type="match status" value="1"/>
</dbReference>
<comment type="similarity">
    <text evidence="2">Belongs to the diacylglycerol/lipid kinase family.</text>
</comment>
<comment type="caution">
    <text evidence="10">The sequence shown here is derived from an EMBL/GenBank/DDBJ whole genome shotgun (WGS) entry which is preliminary data.</text>
</comment>
<dbReference type="Pfam" id="PF00781">
    <property type="entry name" value="DAGK_cat"/>
    <property type="match status" value="1"/>
</dbReference>
<dbReference type="AlphaFoldDB" id="A0A923LI35"/>
<dbReference type="SMART" id="SM00046">
    <property type="entry name" value="DAGKc"/>
    <property type="match status" value="1"/>
</dbReference>
<keyword evidence="5" id="KW-0460">Magnesium</keyword>
<evidence type="ECO:0000256" key="8">
    <source>
        <dbReference type="ARBA" id="ARBA00023264"/>
    </source>
</evidence>
<dbReference type="PROSITE" id="PS50146">
    <property type="entry name" value="DAGK"/>
    <property type="match status" value="1"/>
</dbReference>
<reference evidence="10" key="1">
    <citation type="submission" date="2020-08" db="EMBL/GenBank/DDBJ databases">
        <title>Genome public.</title>
        <authorList>
            <person name="Liu C."/>
            <person name="Sun Q."/>
        </authorList>
    </citation>
    <scope>NUCLEOTIDE SEQUENCE</scope>
    <source>
        <strain evidence="10">NSJ-55</strain>
    </source>
</reference>
<dbReference type="InterPro" id="IPR050187">
    <property type="entry name" value="Lipid_Phosphate_FormReg"/>
</dbReference>
<dbReference type="PANTHER" id="PTHR12358">
    <property type="entry name" value="SPHINGOSINE KINASE"/>
    <property type="match status" value="1"/>
</dbReference>
<keyword evidence="7" id="KW-0594">Phospholipid biosynthesis</keyword>
<gene>
    <name evidence="10" type="ORF">H8S37_07210</name>
</gene>
<dbReference type="Proteomes" id="UP000652477">
    <property type="component" value="Unassembled WGS sequence"/>
</dbReference>
<accession>A0A923LI35</accession>
<name>A0A923LI35_9FIRM</name>
<dbReference type="Gene3D" id="2.60.200.40">
    <property type="match status" value="1"/>
</dbReference>
<keyword evidence="10" id="KW-0418">Kinase</keyword>
<keyword evidence="10" id="KW-0808">Transferase</keyword>
<keyword evidence="6" id="KW-0443">Lipid metabolism</keyword>
<dbReference type="EMBL" id="JACOPF010000001">
    <property type="protein sequence ID" value="MBC5688718.1"/>
    <property type="molecule type" value="Genomic_DNA"/>
</dbReference>
<evidence type="ECO:0000256" key="7">
    <source>
        <dbReference type="ARBA" id="ARBA00023209"/>
    </source>
</evidence>
<dbReference type="GO" id="GO:0005524">
    <property type="term" value="F:ATP binding"/>
    <property type="evidence" value="ECO:0007669"/>
    <property type="project" value="InterPro"/>
</dbReference>
<dbReference type="Gene3D" id="3.40.50.10330">
    <property type="entry name" value="Probable inorganic polyphosphate/atp-NAD kinase, domain 1"/>
    <property type="match status" value="1"/>
</dbReference>
<dbReference type="InterPro" id="IPR005218">
    <property type="entry name" value="Diacylglycerol/lipid_kinase"/>
</dbReference>
<evidence type="ECO:0000256" key="1">
    <source>
        <dbReference type="ARBA" id="ARBA00001946"/>
    </source>
</evidence>
<proteinExistence type="inferred from homology"/>
<dbReference type="SUPFAM" id="SSF111331">
    <property type="entry name" value="NAD kinase/diacylglycerol kinase-like"/>
    <property type="match status" value="1"/>
</dbReference>
<evidence type="ECO:0000256" key="2">
    <source>
        <dbReference type="ARBA" id="ARBA00005983"/>
    </source>
</evidence>
<keyword evidence="3" id="KW-0444">Lipid biosynthesis</keyword>
<dbReference type="NCBIfam" id="TIGR00147">
    <property type="entry name" value="YegS/Rv2252/BmrU family lipid kinase"/>
    <property type="match status" value="1"/>
</dbReference>
<protein>
    <submittedName>
        <fullName evidence="10">YegS/Rv2252/BmrU family lipid kinase</fullName>
    </submittedName>
</protein>
<evidence type="ECO:0000256" key="4">
    <source>
        <dbReference type="ARBA" id="ARBA00022723"/>
    </source>
</evidence>